<dbReference type="PROSITE" id="PS51709">
    <property type="entry name" value="G_TRME"/>
    <property type="match status" value="1"/>
</dbReference>
<dbReference type="InterPro" id="IPR004520">
    <property type="entry name" value="GTPase_MnmE"/>
</dbReference>
<dbReference type="Gene3D" id="1.20.120.430">
    <property type="entry name" value="tRNA modification GTPase MnmE domain 2"/>
    <property type="match status" value="1"/>
</dbReference>
<comment type="caution">
    <text evidence="13">The sequence shown here is derived from an EMBL/GenBank/DDBJ whole genome shotgun (WGS) entry which is preliminary data.</text>
</comment>
<feature type="binding site" evidence="10">
    <location>
        <position position="247"/>
    </location>
    <ligand>
        <name>K(+)</name>
        <dbReference type="ChEBI" id="CHEBI:29103"/>
    </ligand>
</feature>
<dbReference type="InterPro" id="IPR005225">
    <property type="entry name" value="Small_GTP-bd"/>
</dbReference>
<accession>A0A563DH67</accession>
<dbReference type="Pfam" id="PF01926">
    <property type="entry name" value="MMR_HSR1"/>
    <property type="match status" value="1"/>
</dbReference>
<dbReference type="GO" id="GO:0003924">
    <property type="term" value="F:GTPase activity"/>
    <property type="evidence" value="ECO:0007669"/>
    <property type="project" value="UniProtKB-UniRule"/>
</dbReference>
<dbReference type="InterPro" id="IPR031168">
    <property type="entry name" value="G_TrmE"/>
</dbReference>
<gene>
    <name evidence="10 13" type="primary">mnmE</name>
    <name evidence="10" type="synonym">trmE</name>
    <name evidence="13" type="ORF">ETU09_02965</name>
</gene>
<protein>
    <recommendedName>
        <fullName evidence="10">tRNA modification GTPase MnmE</fullName>
        <ecNumber evidence="10">3.6.-.-</ecNumber>
    </recommendedName>
</protein>
<dbReference type="NCBIfam" id="TIGR00231">
    <property type="entry name" value="small_GTP"/>
    <property type="match status" value="1"/>
</dbReference>
<organism evidence="13 14">
    <name type="scientific">Apibacter muscae</name>
    <dbReference type="NCBI Taxonomy" id="2509004"/>
    <lineage>
        <taxon>Bacteria</taxon>
        <taxon>Pseudomonadati</taxon>
        <taxon>Bacteroidota</taxon>
        <taxon>Flavobacteriia</taxon>
        <taxon>Flavobacteriales</taxon>
        <taxon>Weeksellaceae</taxon>
        <taxon>Apibacter</taxon>
    </lineage>
</organism>
<comment type="subcellular location">
    <subcellularLocation>
        <location evidence="10">Cytoplasm</location>
    </subcellularLocation>
</comment>
<dbReference type="Gene3D" id="3.30.1360.120">
    <property type="entry name" value="Probable tRNA modification gtpase trme, domain 1"/>
    <property type="match status" value="1"/>
</dbReference>
<dbReference type="FunFam" id="3.40.50.300:FF:001376">
    <property type="entry name" value="tRNA modification GTPase MnmE"/>
    <property type="match status" value="1"/>
</dbReference>
<sequence length="457" mass="50521">MMYQDTICALATPQGIGALGIIRVSGEKSVEIVNSIFKGKNLKVVQSHTLNYGYIVNEKEIIDEVMVSVFLAPRTFTSENLVEISCHGSSYILQEILNLLVKKGCRLAIAGEFTQRAFLNGRIDLSQAEAVADLIASENKASHDLAISQMRGGFSSLLKELRIELLDLASLLELELDFSEEDVEFADRSQLLQLLNQILYEINPLIESFTYGNAIKNGVPVAIIGKPNAGKSTLLNALLNEDRAIVSDIAGTTRDTIEESININGIQFRFIDTAGLRETQDAIEAVGVAKALEKADTAAIILYLVDIETLSWKEVEADLNRLKRENVFIILCLNKQDKNIDIENTELSKSTENKYPVIKISAKENINLELLKEEMYLYIEKQKASSQTIVNNTRHLNALLKAKESLELCKKGLQSGLSSELVAIDLRRALEALGEIIGQVSNDELLGNIFGKFCIGK</sequence>
<dbReference type="PRINTS" id="PR00326">
    <property type="entry name" value="GTP1OBG"/>
</dbReference>
<dbReference type="RefSeq" id="WP_146291806.1">
    <property type="nucleotide sequence ID" value="NZ_SELH01000014.1"/>
</dbReference>
<evidence type="ECO:0000256" key="5">
    <source>
        <dbReference type="ARBA" id="ARBA00022741"/>
    </source>
</evidence>
<dbReference type="EMBL" id="SELH01000014">
    <property type="protein sequence ID" value="TWP29422.1"/>
    <property type="molecule type" value="Genomic_DNA"/>
</dbReference>
<dbReference type="PANTHER" id="PTHR42714">
    <property type="entry name" value="TRNA MODIFICATION GTPASE GTPBP3"/>
    <property type="match status" value="1"/>
</dbReference>
<evidence type="ECO:0000256" key="4">
    <source>
        <dbReference type="ARBA" id="ARBA00022723"/>
    </source>
</evidence>
<feature type="binding site" evidence="10">
    <location>
        <position position="253"/>
    </location>
    <ligand>
        <name>Mg(2+)</name>
        <dbReference type="ChEBI" id="CHEBI:18420"/>
    </ligand>
</feature>
<keyword evidence="4 10" id="KW-0479">Metal-binding</keyword>
<dbReference type="InterPro" id="IPR018948">
    <property type="entry name" value="GTP-bd_TrmE_N"/>
</dbReference>
<evidence type="ECO:0000259" key="12">
    <source>
        <dbReference type="PROSITE" id="PS51709"/>
    </source>
</evidence>
<dbReference type="GO" id="GO:0046872">
    <property type="term" value="F:metal ion binding"/>
    <property type="evidence" value="ECO:0007669"/>
    <property type="project" value="UniProtKB-KW"/>
</dbReference>
<feature type="binding site" evidence="10">
    <location>
        <position position="249"/>
    </location>
    <ligand>
        <name>K(+)</name>
        <dbReference type="ChEBI" id="CHEBI:29103"/>
    </ligand>
</feature>
<dbReference type="InterPro" id="IPR027368">
    <property type="entry name" value="MnmE_dom2"/>
</dbReference>
<feature type="binding site" evidence="10">
    <location>
        <begin position="228"/>
        <end position="233"/>
    </location>
    <ligand>
        <name>GTP</name>
        <dbReference type="ChEBI" id="CHEBI:37565"/>
    </ligand>
</feature>
<keyword evidence="5 10" id="KW-0547">Nucleotide-binding</keyword>
<keyword evidence="3 10" id="KW-0819">tRNA processing</keyword>
<evidence type="ECO:0000256" key="1">
    <source>
        <dbReference type="ARBA" id="ARBA00011043"/>
    </source>
</evidence>
<dbReference type="Proteomes" id="UP000319499">
    <property type="component" value="Unassembled WGS sequence"/>
</dbReference>
<evidence type="ECO:0000256" key="9">
    <source>
        <dbReference type="ARBA" id="ARBA00023134"/>
    </source>
</evidence>
<keyword evidence="6 10" id="KW-0378">Hydrolase</keyword>
<dbReference type="GO" id="GO:0042802">
    <property type="term" value="F:identical protein binding"/>
    <property type="evidence" value="ECO:0007669"/>
    <property type="project" value="UniProtKB-ARBA"/>
</dbReference>
<dbReference type="GO" id="GO:0005829">
    <property type="term" value="C:cytosol"/>
    <property type="evidence" value="ECO:0007669"/>
    <property type="project" value="TreeGrafter"/>
</dbReference>
<dbReference type="GO" id="GO:0002098">
    <property type="term" value="P:tRNA wobble uridine modification"/>
    <property type="evidence" value="ECO:0007669"/>
    <property type="project" value="TreeGrafter"/>
</dbReference>
<dbReference type="SUPFAM" id="SSF116878">
    <property type="entry name" value="TrmE connector domain"/>
    <property type="match status" value="1"/>
</dbReference>
<name>A0A563DH67_9FLAO</name>
<keyword evidence="9 10" id="KW-0342">GTP-binding</keyword>
<dbReference type="SUPFAM" id="SSF52540">
    <property type="entry name" value="P-loop containing nucleoside triphosphate hydrolases"/>
    <property type="match status" value="1"/>
</dbReference>
<evidence type="ECO:0000256" key="10">
    <source>
        <dbReference type="HAMAP-Rule" id="MF_00379"/>
    </source>
</evidence>
<evidence type="ECO:0000313" key="13">
    <source>
        <dbReference type="EMBL" id="TWP29422.1"/>
    </source>
</evidence>
<feature type="binding site" evidence="10">
    <location>
        <position position="23"/>
    </location>
    <ligand>
        <name>(6S)-5-formyl-5,6,7,8-tetrahydrofolate</name>
        <dbReference type="ChEBI" id="CHEBI:57457"/>
    </ligand>
</feature>
<feature type="binding site" evidence="10">
    <location>
        <begin position="272"/>
        <end position="275"/>
    </location>
    <ligand>
        <name>GTP</name>
        <dbReference type="ChEBI" id="CHEBI:37565"/>
    </ligand>
</feature>
<dbReference type="Gene3D" id="3.40.50.300">
    <property type="entry name" value="P-loop containing nucleotide triphosphate hydrolases"/>
    <property type="match status" value="1"/>
</dbReference>
<dbReference type="EC" id="3.6.-.-" evidence="10"/>
<feature type="binding site" evidence="10">
    <location>
        <position position="122"/>
    </location>
    <ligand>
        <name>(6S)-5-formyl-5,6,7,8-tetrahydrofolate</name>
        <dbReference type="ChEBI" id="CHEBI:57457"/>
    </ligand>
</feature>
<dbReference type="HAMAP" id="MF_00379">
    <property type="entry name" value="GTPase_MnmE"/>
    <property type="match status" value="1"/>
</dbReference>
<keyword evidence="14" id="KW-1185">Reference proteome</keyword>
<keyword evidence="8 10" id="KW-0630">Potassium</keyword>
<feature type="binding site" evidence="10">
    <location>
        <position position="228"/>
    </location>
    <ligand>
        <name>K(+)</name>
        <dbReference type="ChEBI" id="CHEBI:29103"/>
    </ligand>
</feature>
<evidence type="ECO:0000256" key="8">
    <source>
        <dbReference type="ARBA" id="ARBA00022958"/>
    </source>
</evidence>
<dbReference type="InterPro" id="IPR025867">
    <property type="entry name" value="MnmE_helical"/>
</dbReference>
<dbReference type="InterPro" id="IPR027266">
    <property type="entry name" value="TrmE/GcvT-like"/>
</dbReference>
<comment type="function">
    <text evidence="10">Exhibits a very high intrinsic GTPase hydrolysis rate. Involved in the addition of a carboxymethylaminomethyl (cmnm) group at the wobble position (U34) of certain tRNAs, forming tRNA-cmnm(5)s(2)U34.</text>
</comment>
<comment type="similarity">
    <text evidence="1 10 11">Belongs to the TRAFAC class TrmE-Era-EngA-EngB-Septin-like GTPase superfamily. TrmE GTPase family.</text>
</comment>
<dbReference type="FunFam" id="3.30.1360.120:FF:000003">
    <property type="entry name" value="tRNA modification GTPase MnmE"/>
    <property type="match status" value="1"/>
</dbReference>
<dbReference type="Pfam" id="PF10396">
    <property type="entry name" value="TrmE_N"/>
    <property type="match status" value="1"/>
</dbReference>
<evidence type="ECO:0000256" key="11">
    <source>
        <dbReference type="RuleBase" id="RU003313"/>
    </source>
</evidence>
<feature type="binding site" evidence="10">
    <location>
        <position position="457"/>
    </location>
    <ligand>
        <name>(6S)-5-formyl-5,6,7,8-tetrahydrofolate</name>
        <dbReference type="ChEBI" id="CHEBI:57457"/>
    </ligand>
</feature>
<comment type="caution">
    <text evidence="10">Lacks conserved residue(s) required for the propagation of feature annotation.</text>
</comment>
<evidence type="ECO:0000256" key="7">
    <source>
        <dbReference type="ARBA" id="ARBA00022842"/>
    </source>
</evidence>
<feature type="domain" description="TrmE-type G" evidence="12">
    <location>
        <begin position="218"/>
        <end position="380"/>
    </location>
</feature>
<dbReference type="NCBIfam" id="NF003661">
    <property type="entry name" value="PRK05291.1-3"/>
    <property type="match status" value="1"/>
</dbReference>
<dbReference type="OrthoDB" id="9805918at2"/>
<dbReference type="CDD" id="cd04164">
    <property type="entry name" value="trmE"/>
    <property type="match status" value="1"/>
</dbReference>
<comment type="cofactor">
    <cofactor evidence="10">
        <name>K(+)</name>
        <dbReference type="ChEBI" id="CHEBI:29103"/>
    </cofactor>
    <text evidence="10">Binds 1 potassium ion per subunit.</text>
</comment>
<dbReference type="GO" id="GO:0005525">
    <property type="term" value="F:GTP binding"/>
    <property type="evidence" value="ECO:0007669"/>
    <property type="project" value="UniProtKB-UniRule"/>
</dbReference>
<feature type="binding site" evidence="10">
    <location>
        <position position="232"/>
    </location>
    <ligand>
        <name>Mg(2+)</name>
        <dbReference type="ChEBI" id="CHEBI:18420"/>
    </ligand>
</feature>
<dbReference type="NCBIfam" id="TIGR00450">
    <property type="entry name" value="mnmE_trmE_thdF"/>
    <property type="match status" value="1"/>
</dbReference>
<dbReference type="Pfam" id="PF12631">
    <property type="entry name" value="MnmE_helical"/>
    <property type="match status" value="1"/>
</dbReference>
<evidence type="ECO:0000313" key="14">
    <source>
        <dbReference type="Proteomes" id="UP000319499"/>
    </source>
</evidence>
<dbReference type="CDD" id="cd14858">
    <property type="entry name" value="TrmE_N"/>
    <property type="match status" value="1"/>
</dbReference>
<reference evidence="13 14" key="1">
    <citation type="submission" date="2019-02" db="EMBL/GenBank/DDBJ databases">
        <title>Apibacter muscae sp. nov.: a novel member of the house fly microbiota.</title>
        <authorList>
            <person name="Park R."/>
        </authorList>
    </citation>
    <scope>NUCLEOTIDE SEQUENCE [LARGE SCALE GENOMIC DNA]</scope>
    <source>
        <strain evidence="13 14">AL1</strain>
    </source>
</reference>
<keyword evidence="2 10" id="KW-0963">Cytoplasm</keyword>
<dbReference type="GO" id="GO:0030488">
    <property type="term" value="P:tRNA methylation"/>
    <property type="evidence" value="ECO:0007669"/>
    <property type="project" value="TreeGrafter"/>
</dbReference>
<feature type="binding site" evidence="10">
    <location>
        <begin position="247"/>
        <end position="253"/>
    </location>
    <ligand>
        <name>GTP</name>
        <dbReference type="ChEBI" id="CHEBI:37565"/>
    </ligand>
</feature>
<dbReference type="PANTHER" id="PTHR42714:SF2">
    <property type="entry name" value="TRNA MODIFICATION GTPASE GTPBP3, MITOCHONDRIAL"/>
    <property type="match status" value="1"/>
</dbReference>
<dbReference type="AlphaFoldDB" id="A0A563DH67"/>
<dbReference type="InterPro" id="IPR027417">
    <property type="entry name" value="P-loop_NTPase"/>
</dbReference>
<keyword evidence="7 10" id="KW-0460">Magnesium</keyword>
<feature type="binding site" evidence="10">
    <location>
        <position position="83"/>
    </location>
    <ligand>
        <name>(6S)-5-formyl-5,6,7,8-tetrahydrofolate</name>
        <dbReference type="ChEBI" id="CHEBI:57457"/>
    </ligand>
</feature>
<proteinExistence type="inferred from homology"/>
<evidence type="ECO:0000256" key="6">
    <source>
        <dbReference type="ARBA" id="ARBA00022801"/>
    </source>
</evidence>
<evidence type="ECO:0000256" key="2">
    <source>
        <dbReference type="ARBA" id="ARBA00022490"/>
    </source>
</evidence>
<dbReference type="InterPro" id="IPR006073">
    <property type="entry name" value="GTP-bd"/>
</dbReference>
<comment type="subunit">
    <text evidence="10">Homodimer. Heterotetramer of two MnmE and two MnmG subunits.</text>
</comment>
<feature type="binding site" evidence="10">
    <location>
        <position position="252"/>
    </location>
    <ligand>
        <name>K(+)</name>
        <dbReference type="ChEBI" id="CHEBI:29103"/>
    </ligand>
</feature>
<evidence type="ECO:0000256" key="3">
    <source>
        <dbReference type="ARBA" id="ARBA00022694"/>
    </source>
</evidence>